<reference evidence="5 6" key="1">
    <citation type="journal article" date="2008" name="Nature">
        <title>The genome of the model beetle and pest Tribolium castaneum.</title>
        <authorList>
            <consortium name="Tribolium Genome Sequencing Consortium"/>
            <person name="Richards S."/>
            <person name="Gibbs R.A."/>
            <person name="Weinstock G.M."/>
            <person name="Brown S.J."/>
            <person name="Denell R."/>
            <person name="Beeman R.W."/>
            <person name="Gibbs R."/>
            <person name="Beeman R.W."/>
            <person name="Brown S.J."/>
            <person name="Bucher G."/>
            <person name="Friedrich M."/>
            <person name="Grimmelikhuijzen C.J."/>
            <person name="Klingler M."/>
            <person name="Lorenzen M."/>
            <person name="Richards S."/>
            <person name="Roth S."/>
            <person name="Schroder R."/>
            <person name="Tautz D."/>
            <person name="Zdobnov E.M."/>
            <person name="Muzny D."/>
            <person name="Gibbs R.A."/>
            <person name="Weinstock G.M."/>
            <person name="Attaway T."/>
            <person name="Bell S."/>
            <person name="Buhay C.J."/>
            <person name="Chandrabose M.N."/>
            <person name="Chavez D."/>
            <person name="Clerk-Blankenburg K.P."/>
            <person name="Cree A."/>
            <person name="Dao M."/>
            <person name="Davis C."/>
            <person name="Chacko J."/>
            <person name="Dinh H."/>
            <person name="Dugan-Rocha S."/>
            <person name="Fowler G."/>
            <person name="Garner T.T."/>
            <person name="Garnes J."/>
            <person name="Gnirke A."/>
            <person name="Hawes A."/>
            <person name="Hernandez J."/>
            <person name="Hines S."/>
            <person name="Holder M."/>
            <person name="Hume J."/>
            <person name="Jhangiani S.N."/>
            <person name="Joshi V."/>
            <person name="Khan Z.M."/>
            <person name="Jackson L."/>
            <person name="Kovar C."/>
            <person name="Kowis A."/>
            <person name="Lee S."/>
            <person name="Lewis L.R."/>
            <person name="Margolis J."/>
            <person name="Morgan M."/>
            <person name="Nazareth L.V."/>
            <person name="Nguyen N."/>
            <person name="Okwuonu G."/>
            <person name="Parker D."/>
            <person name="Richards S."/>
            <person name="Ruiz S.J."/>
            <person name="Santibanez J."/>
            <person name="Savard J."/>
            <person name="Scherer S.E."/>
            <person name="Schneider B."/>
            <person name="Sodergren E."/>
            <person name="Tautz D."/>
            <person name="Vattahil S."/>
            <person name="Villasana D."/>
            <person name="White C.S."/>
            <person name="Wright R."/>
            <person name="Park Y."/>
            <person name="Beeman R.W."/>
            <person name="Lord J."/>
            <person name="Oppert B."/>
            <person name="Lorenzen M."/>
            <person name="Brown S."/>
            <person name="Wang L."/>
            <person name="Savard J."/>
            <person name="Tautz D."/>
            <person name="Richards S."/>
            <person name="Weinstock G."/>
            <person name="Gibbs R.A."/>
            <person name="Liu Y."/>
            <person name="Worley K."/>
            <person name="Weinstock G."/>
            <person name="Elsik C.G."/>
            <person name="Reese J.T."/>
            <person name="Elhaik E."/>
            <person name="Landan G."/>
            <person name="Graur D."/>
            <person name="Arensburger P."/>
            <person name="Atkinson P."/>
            <person name="Beeman R.W."/>
            <person name="Beidler J."/>
            <person name="Brown S.J."/>
            <person name="Demuth J.P."/>
            <person name="Drury D.W."/>
            <person name="Du Y.Z."/>
            <person name="Fujiwara H."/>
            <person name="Lorenzen M."/>
            <person name="Maselli V."/>
            <person name="Osanai M."/>
            <person name="Park Y."/>
            <person name="Robertson H.M."/>
            <person name="Tu Z."/>
            <person name="Wang J.J."/>
            <person name="Wang S."/>
            <person name="Richards S."/>
            <person name="Song H."/>
            <person name="Zhang L."/>
            <person name="Sodergren E."/>
            <person name="Werner D."/>
            <person name="Stanke M."/>
            <person name="Morgenstern B."/>
            <person name="Solovyev V."/>
            <person name="Kosarev P."/>
            <person name="Brown G."/>
            <person name="Chen H.C."/>
            <person name="Ermolaeva O."/>
            <person name="Hlavina W."/>
            <person name="Kapustin Y."/>
            <person name="Kiryutin B."/>
            <person name="Kitts P."/>
            <person name="Maglott D."/>
            <person name="Pruitt K."/>
            <person name="Sapojnikov V."/>
            <person name="Souvorov A."/>
            <person name="Mackey A.J."/>
            <person name="Waterhouse R.M."/>
            <person name="Wyder S."/>
            <person name="Zdobnov E.M."/>
            <person name="Zdobnov E.M."/>
            <person name="Wyder S."/>
            <person name="Kriventseva E.V."/>
            <person name="Kadowaki T."/>
            <person name="Bork P."/>
            <person name="Aranda M."/>
            <person name="Bao R."/>
            <person name="Beermann A."/>
            <person name="Berns N."/>
            <person name="Bolognesi R."/>
            <person name="Bonneton F."/>
            <person name="Bopp D."/>
            <person name="Brown S.J."/>
            <person name="Bucher G."/>
            <person name="Butts T."/>
            <person name="Chaumot A."/>
            <person name="Denell R.E."/>
            <person name="Ferrier D.E."/>
            <person name="Friedrich M."/>
            <person name="Gordon C.M."/>
            <person name="Jindra M."/>
            <person name="Klingler M."/>
            <person name="Lan Q."/>
            <person name="Lattorff H.M."/>
            <person name="Laudet V."/>
            <person name="von Levetsow C."/>
            <person name="Liu Z."/>
            <person name="Lutz R."/>
            <person name="Lynch J.A."/>
            <person name="da Fonseca R.N."/>
            <person name="Posnien N."/>
            <person name="Reuter R."/>
            <person name="Roth S."/>
            <person name="Savard J."/>
            <person name="Schinko J.B."/>
            <person name="Schmitt C."/>
            <person name="Schoppmeier M."/>
            <person name="Schroder R."/>
            <person name="Shippy T.D."/>
            <person name="Simonnet F."/>
            <person name="Marques-Souza H."/>
            <person name="Tautz D."/>
            <person name="Tomoyasu Y."/>
            <person name="Trauner J."/>
            <person name="Van der Zee M."/>
            <person name="Vervoort M."/>
            <person name="Wittkopp N."/>
            <person name="Wimmer E.A."/>
            <person name="Yang X."/>
            <person name="Jones A.K."/>
            <person name="Sattelle D.B."/>
            <person name="Ebert P.R."/>
            <person name="Nelson D."/>
            <person name="Scott J.G."/>
            <person name="Beeman R.W."/>
            <person name="Muthukrishnan S."/>
            <person name="Kramer K.J."/>
            <person name="Arakane Y."/>
            <person name="Beeman R.W."/>
            <person name="Zhu Q."/>
            <person name="Hogenkamp D."/>
            <person name="Dixit R."/>
            <person name="Oppert B."/>
            <person name="Jiang H."/>
            <person name="Zou Z."/>
            <person name="Marshall J."/>
            <person name="Elpidina E."/>
            <person name="Vinokurov K."/>
            <person name="Oppert C."/>
            <person name="Zou Z."/>
            <person name="Evans J."/>
            <person name="Lu Z."/>
            <person name="Zhao P."/>
            <person name="Sumathipala N."/>
            <person name="Altincicek B."/>
            <person name="Vilcinskas A."/>
            <person name="Williams M."/>
            <person name="Hultmark D."/>
            <person name="Hetru C."/>
            <person name="Jiang H."/>
            <person name="Grimmelikhuijzen C.J."/>
            <person name="Hauser F."/>
            <person name="Cazzamali G."/>
            <person name="Williamson M."/>
            <person name="Park Y."/>
            <person name="Li B."/>
            <person name="Tanaka Y."/>
            <person name="Predel R."/>
            <person name="Neupert S."/>
            <person name="Schachtner J."/>
            <person name="Verleyen P."/>
            <person name="Raible F."/>
            <person name="Bork P."/>
            <person name="Friedrich M."/>
            <person name="Walden K.K."/>
            <person name="Robertson H.M."/>
            <person name="Angeli S."/>
            <person name="Foret S."/>
            <person name="Bucher G."/>
            <person name="Schuetz S."/>
            <person name="Maleszka R."/>
            <person name="Wimmer E.A."/>
            <person name="Beeman R.W."/>
            <person name="Lorenzen M."/>
            <person name="Tomoyasu Y."/>
            <person name="Miller S.C."/>
            <person name="Grossmann D."/>
            <person name="Bucher G."/>
        </authorList>
    </citation>
    <scope>NUCLEOTIDE SEQUENCE [LARGE SCALE GENOMIC DNA]</scope>
    <source>
        <strain evidence="5 6">Georgia GA2</strain>
    </source>
</reference>
<keyword evidence="3" id="KW-0732">Signal</keyword>
<dbReference type="STRING" id="7070.D6WN62"/>
<dbReference type="FunFam" id="2.40.10.10:FF:000068">
    <property type="entry name" value="transmembrane protease serine 2"/>
    <property type="match status" value="1"/>
</dbReference>
<accession>D6WN62</accession>
<dbReference type="InterPro" id="IPR001254">
    <property type="entry name" value="Trypsin_dom"/>
</dbReference>
<evidence type="ECO:0000313" key="6">
    <source>
        <dbReference type="Proteomes" id="UP000007266"/>
    </source>
</evidence>
<dbReference type="InterPro" id="IPR009003">
    <property type="entry name" value="Peptidase_S1_PA"/>
</dbReference>
<dbReference type="GO" id="GO:0045087">
    <property type="term" value="P:innate immune response"/>
    <property type="evidence" value="ECO:0000318"/>
    <property type="project" value="GO_Central"/>
</dbReference>
<evidence type="ECO:0000256" key="2">
    <source>
        <dbReference type="RuleBase" id="RU363034"/>
    </source>
</evidence>
<dbReference type="SMART" id="SM00020">
    <property type="entry name" value="Tryp_SPc"/>
    <property type="match status" value="1"/>
</dbReference>
<evidence type="ECO:0000256" key="1">
    <source>
        <dbReference type="ARBA" id="ARBA00023157"/>
    </source>
</evidence>
<dbReference type="InterPro" id="IPR018114">
    <property type="entry name" value="TRYPSIN_HIS"/>
</dbReference>
<dbReference type="InterPro" id="IPR001314">
    <property type="entry name" value="Peptidase_S1A"/>
</dbReference>
<dbReference type="GO" id="GO:0005615">
    <property type="term" value="C:extracellular space"/>
    <property type="evidence" value="ECO:0000318"/>
    <property type="project" value="GO_Central"/>
</dbReference>
<keyword evidence="2" id="KW-0378">Hydrolase</keyword>
<dbReference type="OrthoDB" id="5565075at2759"/>
<feature type="domain" description="Peptidase S1" evidence="4">
    <location>
        <begin position="28"/>
        <end position="260"/>
    </location>
</feature>
<dbReference type="Gene3D" id="2.40.10.10">
    <property type="entry name" value="Trypsin-like serine proteases"/>
    <property type="match status" value="2"/>
</dbReference>
<dbReference type="CDD" id="cd00190">
    <property type="entry name" value="Tryp_SPc"/>
    <property type="match status" value="1"/>
</dbReference>
<reference evidence="5 6" key="2">
    <citation type="journal article" date="2010" name="Nucleic Acids Res.">
        <title>BeetleBase in 2010: revisions to provide comprehensive genomic information for Tribolium castaneum.</title>
        <authorList>
            <person name="Kim H.S."/>
            <person name="Murphy T."/>
            <person name="Xia J."/>
            <person name="Caragea D."/>
            <person name="Park Y."/>
            <person name="Beeman R.W."/>
            <person name="Lorenzen M.D."/>
            <person name="Butcher S."/>
            <person name="Manak J.R."/>
            <person name="Brown S.J."/>
        </authorList>
    </citation>
    <scope>GENOME REANNOTATION</scope>
    <source>
        <strain evidence="5 6">Georgia GA2</strain>
    </source>
</reference>
<evidence type="ECO:0000259" key="4">
    <source>
        <dbReference type="PROSITE" id="PS50240"/>
    </source>
</evidence>
<dbReference type="KEGG" id="tca:657994"/>
<protein>
    <submittedName>
        <fullName evidence="5">Serine protease P121</fullName>
    </submittedName>
</protein>
<keyword evidence="2" id="KW-0720">Serine protease</keyword>
<dbReference type="PROSITE" id="PS00135">
    <property type="entry name" value="TRYPSIN_SER"/>
    <property type="match status" value="1"/>
</dbReference>
<dbReference type="InterPro" id="IPR051333">
    <property type="entry name" value="CLIP_Serine_Protease"/>
</dbReference>
<dbReference type="PANTHER" id="PTHR24260:SF136">
    <property type="entry name" value="GH08193P-RELATED"/>
    <property type="match status" value="1"/>
</dbReference>
<dbReference type="PROSITE" id="PS50240">
    <property type="entry name" value="TRYPSIN_DOM"/>
    <property type="match status" value="1"/>
</dbReference>
<evidence type="ECO:0000313" key="5">
    <source>
        <dbReference type="EMBL" id="EFA04559.1"/>
    </source>
</evidence>
<gene>
    <name evidence="5" type="primary">AUGUSTUS-3.0.2_10940</name>
    <name evidence="5" type="ORF">TcasGA2_TC010940</name>
</gene>
<dbReference type="PROSITE" id="PS00134">
    <property type="entry name" value="TRYPSIN_HIS"/>
    <property type="match status" value="1"/>
</dbReference>
<evidence type="ECO:0000256" key="3">
    <source>
        <dbReference type="SAM" id="SignalP"/>
    </source>
</evidence>
<proteinExistence type="predicted"/>
<dbReference type="Proteomes" id="UP000007266">
    <property type="component" value="Linkage group 5"/>
</dbReference>
<dbReference type="AlphaFoldDB" id="D6WN62"/>
<dbReference type="PhylomeDB" id="D6WN62"/>
<dbReference type="PANTHER" id="PTHR24260">
    <property type="match status" value="1"/>
</dbReference>
<keyword evidence="6" id="KW-1185">Reference proteome</keyword>
<dbReference type="OMA" id="ALTNDEC"/>
<keyword evidence="2 5" id="KW-0645">Protease</keyword>
<dbReference type="EMBL" id="KQ971342">
    <property type="protein sequence ID" value="EFA04559.1"/>
    <property type="molecule type" value="Genomic_DNA"/>
</dbReference>
<dbReference type="GO" id="GO:0006508">
    <property type="term" value="P:proteolysis"/>
    <property type="evidence" value="ECO:0007669"/>
    <property type="project" value="UniProtKB-KW"/>
</dbReference>
<dbReference type="InterPro" id="IPR043504">
    <property type="entry name" value="Peptidase_S1_PA_chymotrypsin"/>
</dbReference>
<dbReference type="InParanoid" id="D6WN62"/>
<keyword evidence="1" id="KW-1015">Disulfide bond</keyword>
<dbReference type="HOGENOM" id="CLU_006842_7_6_1"/>
<name>D6WN62_TRICA</name>
<organism evidence="5 6">
    <name type="scientific">Tribolium castaneum</name>
    <name type="common">Red flour beetle</name>
    <dbReference type="NCBI Taxonomy" id="7070"/>
    <lineage>
        <taxon>Eukaryota</taxon>
        <taxon>Metazoa</taxon>
        <taxon>Ecdysozoa</taxon>
        <taxon>Arthropoda</taxon>
        <taxon>Hexapoda</taxon>
        <taxon>Insecta</taxon>
        <taxon>Pterygota</taxon>
        <taxon>Neoptera</taxon>
        <taxon>Endopterygota</taxon>
        <taxon>Coleoptera</taxon>
        <taxon>Polyphaga</taxon>
        <taxon>Cucujiformia</taxon>
        <taxon>Tenebrionidae</taxon>
        <taxon>Tenebrionidae incertae sedis</taxon>
        <taxon>Tribolium</taxon>
    </lineage>
</organism>
<dbReference type="GO" id="GO:0004252">
    <property type="term" value="F:serine-type endopeptidase activity"/>
    <property type="evidence" value="ECO:0007669"/>
    <property type="project" value="InterPro"/>
</dbReference>
<dbReference type="Pfam" id="PF00089">
    <property type="entry name" value="Trypsin"/>
    <property type="match status" value="1"/>
</dbReference>
<dbReference type="SUPFAM" id="SSF50494">
    <property type="entry name" value="Trypsin-like serine proteases"/>
    <property type="match status" value="1"/>
</dbReference>
<feature type="signal peptide" evidence="3">
    <location>
        <begin position="1"/>
        <end position="21"/>
    </location>
</feature>
<dbReference type="PRINTS" id="PR00722">
    <property type="entry name" value="CHYMOTRYPSIN"/>
</dbReference>
<feature type="chain" id="PRO_5003089962" evidence="3">
    <location>
        <begin position="22"/>
        <end position="262"/>
    </location>
</feature>
<dbReference type="InterPro" id="IPR033116">
    <property type="entry name" value="TRYPSIN_SER"/>
</dbReference>
<dbReference type="eggNOG" id="KOG3627">
    <property type="taxonomic scope" value="Eukaryota"/>
</dbReference>
<sequence length="262" mass="28261">MKISAAISLGLLLAVLAPSTQKHIAPRIIGGDEAKAGQFPYAAAIYIKKELSTTFCGGALLSNLWVLTAGHCVDGAVSTIVYLGSTTLQDHDPNRIMLTTDNHVIHPLYNRTTLEHDIGLIMFRMAITFSDYIKPTSFFPIADLPGGAPVTTFGWGQIDDEHAGVTNHLRYVQLSALTNDECKLVFGSRITENMVCVSGNYNEGICRGDSGSPLIQNVGGGHTLIVGVGSFLSENGCESTDPSGFTRVFPYRDWIRNVTNIV</sequence>